<evidence type="ECO:0000259" key="2">
    <source>
        <dbReference type="Pfam" id="PF05598"/>
    </source>
</evidence>
<feature type="domain" description="Transposase IS4-like" evidence="1">
    <location>
        <begin position="304"/>
        <end position="444"/>
    </location>
</feature>
<gene>
    <name evidence="3" type="ORF">HIJ39_22780</name>
</gene>
<sequence>MQQYDHEQLDFLTAAMPPEVWTLPAELAAVDHLLADPAILAPLLAQLDPERGRPSVPAAQILRLLYLKDRYQLADRVLIQEVADSFHWRKFCHFGIADPLPHPTTLTYWRRRLGPTGIAAVNRAVTARLHTEKIVRGRRFRMDSTVVEADIHYPTDSGLIADGIRHVARRARHVAALVDEVSVPIRDRARSVKRRLLNIGKVLRRRTGEAVTEVRRITEELARIGEAQGRAVARLIDAAKEQLPVLNQAAARRVAQVKQALQDLQTVIRQSRSATAGERIPDRMVSVADPEARPIKKGKLGHPVQFGYKVQIVEAENGFVTDYSVSTGNPPDAEALGPALDRHRAQFGRDPDIVATDRGYDSAGNQRDCQSRSIRTVAIPKRGKKSTARIAQERGAAFRRAQRWRAGGEGTISRLNRKYGLRRSRYRGYEVVATGIGLSIFTHNVRRWAQRQIG</sequence>
<protein>
    <submittedName>
        <fullName evidence="3">ISNCY family transposase</fullName>
    </submittedName>
</protein>
<dbReference type="InterPro" id="IPR002559">
    <property type="entry name" value="Transposase_11"/>
</dbReference>
<keyword evidence="4" id="KW-1185">Reference proteome</keyword>
<dbReference type="Pfam" id="PF01609">
    <property type="entry name" value="DDE_Tnp_1"/>
    <property type="match status" value="1"/>
</dbReference>
<dbReference type="GO" id="GO:0004803">
    <property type="term" value="F:transposase activity"/>
    <property type="evidence" value="ECO:0007669"/>
    <property type="project" value="InterPro"/>
</dbReference>
<comment type="caution">
    <text evidence="3">The sequence shown here is derived from an EMBL/GenBank/DDBJ whole genome shotgun (WGS) entry which is preliminary data.</text>
</comment>
<name>A0A7Y0L9W4_9FIRM</name>
<evidence type="ECO:0000313" key="4">
    <source>
        <dbReference type="Proteomes" id="UP000533476"/>
    </source>
</evidence>
<dbReference type="InterPro" id="IPR008490">
    <property type="entry name" value="Transposase_InsH_N"/>
</dbReference>
<dbReference type="EMBL" id="JABBVZ010000247">
    <property type="protein sequence ID" value="NMP25125.1"/>
    <property type="molecule type" value="Genomic_DNA"/>
</dbReference>
<dbReference type="PANTHER" id="PTHR33803">
    <property type="entry name" value="IS1478 TRANSPOSASE"/>
    <property type="match status" value="1"/>
</dbReference>
<dbReference type="GO" id="GO:0003677">
    <property type="term" value="F:DNA binding"/>
    <property type="evidence" value="ECO:0007669"/>
    <property type="project" value="InterPro"/>
</dbReference>
<evidence type="ECO:0000313" key="3">
    <source>
        <dbReference type="EMBL" id="NMP25125.1"/>
    </source>
</evidence>
<dbReference type="RefSeq" id="WP_169103318.1">
    <property type="nucleotide sequence ID" value="NZ_JABBVZ010000247.1"/>
</dbReference>
<dbReference type="Proteomes" id="UP000533476">
    <property type="component" value="Unassembled WGS sequence"/>
</dbReference>
<evidence type="ECO:0000259" key="1">
    <source>
        <dbReference type="Pfam" id="PF01609"/>
    </source>
</evidence>
<dbReference type="Pfam" id="PF05598">
    <property type="entry name" value="DUF772"/>
    <property type="match status" value="1"/>
</dbReference>
<dbReference type="PANTHER" id="PTHR33803:SF3">
    <property type="entry name" value="BLL1974 PROTEIN"/>
    <property type="match status" value="1"/>
</dbReference>
<proteinExistence type="predicted"/>
<reference evidence="3 4" key="1">
    <citation type="submission" date="2020-04" db="EMBL/GenBank/DDBJ databases">
        <authorList>
            <person name="Zhang R."/>
            <person name="Schippers A."/>
        </authorList>
    </citation>
    <scope>NUCLEOTIDE SEQUENCE [LARGE SCALE GENOMIC DNA]</scope>
    <source>
        <strain evidence="3 4">DSM 109850</strain>
    </source>
</reference>
<organism evidence="3 4">
    <name type="scientific">Sulfobacillus harzensis</name>
    <dbReference type="NCBI Taxonomy" id="2729629"/>
    <lineage>
        <taxon>Bacteria</taxon>
        <taxon>Bacillati</taxon>
        <taxon>Bacillota</taxon>
        <taxon>Clostridia</taxon>
        <taxon>Eubacteriales</taxon>
        <taxon>Clostridiales Family XVII. Incertae Sedis</taxon>
        <taxon>Sulfobacillus</taxon>
    </lineage>
</organism>
<feature type="domain" description="Transposase InsH N-terminal" evidence="2">
    <location>
        <begin position="27"/>
        <end position="112"/>
    </location>
</feature>
<dbReference type="AlphaFoldDB" id="A0A7Y0L9W4"/>
<accession>A0A7Y0L9W4</accession>
<dbReference type="NCBIfam" id="NF033593">
    <property type="entry name" value="transpos_ISNCY_1"/>
    <property type="match status" value="1"/>
</dbReference>
<dbReference type="GO" id="GO:0006313">
    <property type="term" value="P:DNA transposition"/>
    <property type="evidence" value="ECO:0007669"/>
    <property type="project" value="InterPro"/>
</dbReference>